<dbReference type="Proteomes" id="UP000280668">
    <property type="component" value="Unassembled WGS sequence"/>
</dbReference>
<protein>
    <submittedName>
        <fullName evidence="4">Iron complex transport system substrate-binding protein</fullName>
    </submittedName>
</protein>
<organism evidence="4 5">
    <name type="scientific">Bogoriella caseilytica</name>
    <dbReference type="NCBI Taxonomy" id="56055"/>
    <lineage>
        <taxon>Bacteria</taxon>
        <taxon>Bacillati</taxon>
        <taxon>Actinomycetota</taxon>
        <taxon>Actinomycetes</taxon>
        <taxon>Micrococcales</taxon>
        <taxon>Bogoriellaceae</taxon>
        <taxon>Bogoriella</taxon>
    </lineage>
</organism>
<dbReference type="Gene3D" id="3.40.50.1980">
    <property type="entry name" value="Nitrogenase molybdenum iron protein domain"/>
    <property type="match status" value="2"/>
</dbReference>
<dbReference type="RefSeq" id="WP_123302885.1">
    <property type="nucleotide sequence ID" value="NZ_RKHK01000001.1"/>
</dbReference>
<dbReference type="PROSITE" id="PS51257">
    <property type="entry name" value="PROKAR_LIPOPROTEIN"/>
    <property type="match status" value="1"/>
</dbReference>
<evidence type="ECO:0000313" key="5">
    <source>
        <dbReference type="Proteomes" id="UP000280668"/>
    </source>
</evidence>
<accession>A0A3N2BAM8</accession>
<feature type="signal peptide" evidence="2">
    <location>
        <begin position="1"/>
        <end position="29"/>
    </location>
</feature>
<evidence type="ECO:0000259" key="3">
    <source>
        <dbReference type="PROSITE" id="PS50983"/>
    </source>
</evidence>
<dbReference type="PROSITE" id="PS50983">
    <property type="entry name" value="FE_B12_PBP"/>
    <property type="match status" value="1"/>
</dbReference>
<dbReference type="OrthoDB" id="9797736at2"/>
<feature type="domain" description="Fe/B12 periplasmic-binding" evidence="3">
    <location>
        <begin position="95"/>
        <end position="358"/>
    </location>
</feature>
<dbReference type="Pfam" id="PF01497">
    <property type="entry name" value="Peripla_BP_2"/>
    <property type="match status" value="1"/>
</dbReference>
<name>A0A3N2BAM8_9MICO</name>
<gene>
    <name evidence="4" type="ORF">EDD31_0648</name>
</gene>
<dbReference type="SUPFAM" id="SSF53807">
    <property type="entry name" value="Helical backbone' metal receptor"/>
    <property type="match status" value="1"/>
</dbReference>
<reference evidence="4 5" key="1">
    <citation type="submission" date="2018-11" db="EMBL/GenBank/DDBJ databases">
        <title>Sequencing the genomes of 1000 actinobacteria strains.</title>
        <authorList>
            <person name="Klenk H.-P."/>
        </authorList>
    </citation>
    <scope>NUCLEOTIDE SEQUENCE [LARGE SCALE GENOMIC DNA]</scope>
    <source>
        <strain evidence="4 5">DSM 11294</strain>
    </source>
</reference>
<comment type="caution">
    <text evidence="4">The sequence shown here is derived from an EMBL/GenBank/DDBJ whole genome shotgun (WGS) entry which is preliminary data.</text>
</comment>
<keyword evidence="2" id="KW-0732">Signal</keyword>
<dbReference type="InterPro" id="IPR002491">
    <property type="entry name" value="ABC_transptr_periplasmic_BD"/>
</dbReference>
<evidence type="ECO:0000256" key="1">
    <source>
        <dbReference type="ARBA" id="ARBA00008814"/>
    </source>
</evidence>
<sequence length="365" mass="37817">MPARARMPLAAVMAALLLALTGCQSDAQAGSSAEGVRLAEVEIASTPRDLEGPSTAVLPELDIEPVTRWPDPELPATVTDAQGTQTVVHDVSRILALDLHGTLARTVFELGLGENVVGRDTSSSFPEIADRPLVTANGHQLNAEAILELGPSVIITDTTLGPWDVLLQMREAGIPVVVLDAHRSVDNAGDLIRQVAGALGLPGPGAELAERTETEIAGALEEIAAIAPTGEDRLRMLFLYARGQANTYYLFGTGSGADQLIEGIGGIDVATEIGWQGMQPMTDEALISARPDLVIMMTSGLESVGGVDGLLTSVPALALTPAGEQRRVVDMADAEVLAFGPLTAGVLEAMAVAAYSPAALAEVAP</sequence>
<dbReference type="InterPro" id="IPR050902">
    <property type="entry name" value="ABC_Transporter_SBP"/>
</dbReference>
<keyword evidence="5" id="KW-1185">Reference proteome</keyword>
<dbReference type="EMBL" id="RKHK01000001">
    <property type="protein sequence ID" value="ROR72297.1"/>
    <property type="molecule type" value="Genomic_DNA"/>
</dbReference>
<dbReference type="PANTHER" id="PTHR30535:SF4">
    <property type="entry name" value="HEMIN-BINDING PERIPLASMIC PROTEIN HMUT"/>
    <property type="match status" value="1"/>
</dbReference>
<dbReference type="AlphaFoldDB" id="A0A3N2BAM8"/>
<feature type="chain" id="PRO_5018315288" evidence="2">
    <location>
        <begin position="30"/>
        <end position="365"/>
    </location>
</feature>
<proteinExistence type="inferred from homology"/>
<evidence type="ECO:0000313" key="4">
    <source>
        <dbReference type="EMBL" id="ROR72297.1"/>
    </source>
</evidence>
<dbReference type="PANTHER" id="PTHR30535">
    <property type="entry name" value="VITAMIN B12-BINDING PROTEIN"/>
    <property type="match status" value="1"/>
</dbReference>
<evidence type="ECO:0000256" key="2">
    <source>
        <dbReference type="SAM" id="SignalP"/>
    </source>
</evidence>
<comment type="similarity">
    <text evidence="1">Belongs to the bacterial solute-binding protein 8 family.</text>
</comment>